<organism evidence="2 3">
    <name type="scientific">Funneliformis caledonium</name>
    <dbReference type="NCBI Taxonomy" id="1117310"/>
    <lineage>
        <taxon>Eukaryota</taxon>
        <taxon>Fungi</taxon>
        <taxon>Fungi incertae sedis</taxon>
        <taxon>Mucoromycota</taxon>
        <taxon>Glomeromycotina</taxon>
        <taxon>Glomeromycetes</taxon>
        <taxon>Glomerales</taxon>
        <taxon>Glomeraceae</taxon>
        <taxon>Funneliformis</taxon>
    </lineage>
</organism>
<dbReference type="EMBL" id="CAJVPQ010001385">
    <property type="protein sequence ID" value="CAG8549538.1"/>
    <property type="molecule type" value="Genomic_DNA"/>
</dbReference>
<dbReference type="SUPFAM" id="SSF54768">
    <property type="entry name" value="dsRNA-binding domain-like"/>
    <property type="match status" value="1"/>
</dbReference>
<proteinExistence type="predicted"/>
<protein>
    <submittedName>
        <fullName evidence="2">14598_t:CDS:1</fullName>
    </submittedName>
</protein>
<name>A0A9N9B180_9GLOM</name>
<accession>A0A9N9B180</accession>
<comment type="caution">
    <text evidence="2">The sequence shown here is derived from an EMBL/GenBank/DDBJ whole genome shotgun (WGS) entry which is preliminary data.</text>
</comment>
<sequence>MYNSLPASYSAGFIGSSCYGLSANNNTHERIYSNIPATEVLEEMYKTLKLDIPPMYTFRQETSSQKYFCSAGFINIWYDTKETFSNQEGAKEAAAQNLLKVIMSSEEHERFLQVLKEKKEKLNTNYQEANDDGELSKPVNPSKLSKKKKKKLRKIQQAVAAINQGLMQANQESKPKKVQFDDRILILGKDFIPKSNRSRGIRSIMSQRREPYQILVEEYAEKDKKRVPASKLLDEFCTITNISKPIYEFYDDGQGNYVAYILVGEIKYMGERVFWYPYEAQECVAEMAFNVLYAKSDENARMEIKRRIPHLPNEMYASLTLSQQGYVSQNHMPTYPNPFMQQPFEMASQLPPSTYQNVPMGFTYQPMFNLPPTTPYASFSTSHAPNLEGVQQMCQEIPVNVPTKRAIITDVPQRQKESVTQNYPSILYKLVNENDWGIIEYQFSKTFKGYRCTCHARKLKFISNPCEDKESAKNQAAKIAFLAFLEYGNSDENLL</sequence>
<dbReference type="OrthoDB" id="2393638at2759"/>
<gene>
    <name evidence="2" type="ORF">FCALED_LOCUS6048</name>
</gene>
<dbReference type="Gene3D" id="3.30.160.20">
    <property type="match status" value="1"/>
</dbReference>
<keyword evidence="3" id="KW-1185">Reference proteome</keyword>
<dbReference type="Proteomes" id="UP000789570">
    <property type="component" value="Unassembled WGS sequence"/>
</dbReference>
<feature type="region of interest" description="Disordered" evidence="1">
    <location>
        <begin position="126"/>
        <end position="150"/>
    </location>
</feature>
<reference evidence="2" key="1">
    <citation type="submission" date="2021-06" db="EMBL/GenBank/DDBJ databases">
        <authorList>
            <person name="Kallberg Y."/>
            <person name="Tangrot J."/>
            <person name="Rosling A."/>
        </authorList>
    </citation>
    <scope>NUCLEOTIDE SEQUENCE</scope>
    <source>
        <strain evidence="2">UK204</strain>
    </source>
</reference>
<evidence type="ECO:0000313" key="2">
    <source>
        <dbReference type="EMBL" id="CAG8549538.1"/>
    </source>
</evidence>
<dbReference type="AlphaFoldDB" id="A0A9N9B180"/>
<evidence type="ECO:0000256" key="1">
    <source>
        <dbReference type="SAM" id="MobiDB-lite"/>
    </source>
</evidence>
<evidence type="ECO:0000313" key="3">
    <source>
        <dbReference type="Proteomes" id="UP000789570"/>
    </source>
</evidence>